<keyword evidence="2 7" id="KW-0813">Transport</keyword>
<keyword evidence="11" id="KW-1185">Reference proteome</keyword>
<keyword evidence="3" id="KW-1003">Cell membrane</keyword>
<dbReference type="Proteomes" id="UP000646523">
    <property type="component" value="Unassembled WGS sequence"/>
</dbReference>
<feature type="transmembrane region" description="Helical" evidence="7">
    <location>
        <begin position="44"/>
        <end position="66"/>
    </location>
</feature>
<keyword evidence="5 7" id="KW-1133">Transmembrane helix</keyword>
<feature type="region of interest" description="Disordered" evidence="8">
    <location>
        <begin position="1"/>
        <end position="37"/>
    </location>
</feature>
<dbReference type="Pfam" id="PF00528">
    <property type="entry name" value="BPD_transp_1"/>
    <property type="match status" value="1"/>
</dbReference>
<feature type="domain" description="ABC transmembrane type-1" evidence="9">
    <location>
        <begin position="100"/>
        <end position="455"/>
    </location>
</feature>
<dbReference type="CDD" id="cd06261">
    <property type="entry name" value="TM_PBP2"/>
    <property type="match status" value="1"/>
</dbReference>
<evidence type="ECO:0000313" key="10">
    <source>
        <dbReference type="EMBL" id="GGO73622.1"/>
    </source>
</evidence>
<organism evidence="10 11">
    <name type="scientific">Nonomuraea cavernae</name>
    <dbReference type="NCBI Taxonomy" id="2045107"/>
    <lineage>
        <taxon>Bacteria</taxon>
        <taxon>Bacillati</taxon>
        <taxon>Actinomycetota</taxon>
        <taxon>Actinomycetes</taxon>
        <taxon>Streptosporangiales</taxon>
        <taxon>Streptosporangiaceae</taxon>
        <taxon>Nonomuraea</taxon>
    </lineage>
</organism>
<keyword evidence="4 7" id="KW-0812">Transmembrane</keyword>
<sequence>MAVTERFNGPQDPSERVSGGSPAGPADTPRSSKKPLRRLGPSPALAIAFLLPAAVLLGVWVVYPIVYSIYRSLFDSAGTGFVGLGNYATIFSDEGMLTTIRNNLIWVVAAPIVVTTLGLIFAVLTERIRWSTAFKLIVFMPMAVSLMAAGVIFRLVYEEDPDKGIANAVLTTVHDTFSSSQGYPEARPREGDESPVTAQGGGAITKQAAQPGQPVLIPIVGVKPGIMPSDAQPAKPPAGGDTLSGTVWFDFTAGGGGTNNAIDDGEKGLPGMTVEAVMDGRVAGTATTAEDGSFRFAGLPAGSYVLRLPESNFQASYNGLTWLGPTLITPAIIGAFVWVWAGFAMVLIAAGLAAIPRDALEAARIDGATEWQVFRRITVPLLSPVLLVVFVTMIINTLKVFDLVFIIAPSSVQPEANVVALEMWRVSFGGGNNQGLGSALAIFLLILVLPFMIMNIRRFRRENA</sequence>
<dbReference type="SUPFAM" id="SSF161098">
    <property type="entry name" value="MetI-like"/>
    <property type="match status" value="1"/>
</dbReference>
<feature type="region of interest" description="Disordered" evidence="8">
    <location>
        <begin position="178"/>
        <end position="198"/>
    </location>
</feature>
<dbReference type="InterPro" id="IPR035906">
    <property type="entry name" value="MetI-like_sf"/>
</dbReference>
<reference evidence="10" key="1">
    <citation type="journal article" date="2014" name="Int. J. Syst. Evol. Microbiol.">
        <title>Complete genome sequence of Corynebacterium casei LMG S-19264T (=DSM 44701T), isolated from a smear-ripened cheese.</title>
        <authorList>
            <consortium name="US DOE Joint Genome Institute (JGI-PGF)"/>
            <person name="Walter F."/>
            <person name="Albersmeier A."/>
            <person name="Kalinowski J."/>
            <person name="Ruckert C."/>
        </authorList>
    </citation>
    <scope>NUCLEOTIDE SEQUENCE</scope>
    <source>
        <strain evidence="10">CGMCC 4.7368</strain>
    </source>
</reference>
<accession>A0A917Z365</accession>
<comment type="similarity">
    <text evidence="7">Belongs to the binding-protein-dependent transport system permease family.</text>
</comment>
<feature type="transmembrane region" description="Helical" evidence="7">
    <location>
        <begin position="104"/>
        <end position="124"/>
    </location>
</feature>
<dbReference type="PANTHER" id="PTHR43227">
    <property type="entry name" value="BLL4140 PROTEIN"/>
    <property type="match status" value="1"/>
</dbReference>
<protein>
    <submittedName>
        <fullName evidence="10">ABC transporter permease</fullName>
    </submittedName>
</protein>
<dbReference type="RefSeq" id="WP_189126077.1">
    <property type="nucleotide sequence ID" value="NZ_BMNH01000014.1"/>
</dbReference>
<evidence type="ECO:0000313" key="11">
    <source>
        <dbReference type="Proteomes" id="UP000646523"/>
    </source>
</evidence>
<dbReference type="PANTHER" id="PTHR43227:SF8">
    <property type="entry name" value="DIACETYLCHITOBIOSE UPTAKE SYSTEM PERMEASE PROTEIN DASB"/>
    <property type="match status" value="1"/>
</dbReference>
<reference evidence="10" key="2">
    <citation type="submission" date="2020-09" db="EMBL/GenBank/DDBJ databases">
        <authorList>
            <person name="Sun Q."/>
            <person name="Zhou Y."/>
        </authorList>
    </citation>
    <scope>NUCLEOTIDE SEQUENCE</scope>
    <source>
        <strain evidence="10">CGMCC 4.7368</strain>
    </source>
</reference>
<dbReference type="InterPro" id="IPR000515">
    <property type="entry name" value="MetI-like"/>
</dbReference>
<comment type="caution">
    <text evidence="10">The sequence shown here is derived from an EMBL/GenBank/DDBJ whole genome shotgun (WGS) entry which is preliminary data.</text>
</comment>
<dbReference type="GO" id="GO:0005886">
    <property type="term" value="C:plasma membrane"/>
    <property type="evidence" value="ECO:0007669"/>
    <property type="project" value="UniProtKB-SubCell"/>
</dbReference>
<name>A0A917Z365_9ACTN</name>
<evidence type="ECO:0000256" key="6">
    <source>
        <dbReference type="ARBA" id="ARBA00023136"/>
    </source>
</evidence>
<keyword evidence="6 7" id="KW-0472">Membrane</keyword>
<comment type="subcellular location">
    <subcellularLocation>
        <location evidence="1 7">Cell membrane</location>
        <topology evidence="1 7">Multi-pass membrane protein</topology>
    </subcellularLocation>
</comment>
<evidence type="ECO:0000256" key="5">
    <source>
        <dbReference type="ARBA" id="ARBA00022989"/>
    </source>
</evidence>
<dbReference type="Gene3D" id="1.10.3720.10">
    <property type="entry name" value="MetI-like"/>
    <property type="match status" value="2"/>
</dbReference>
<dbReference type="PROSITE" id="PS50928">
    <property type="entry name" value="ABC_TM1"/>
    <property type="match status" value="1"/>
</dbReference>
<feature type="transmembrane region" description="Helical" evidence="7">
    <location>
        <begin position="377"/>
        <end position="395"/>
    </location>
</feature>
<feature type="transmembrane region" description="Helical" evidence="7">
    <location>
        <begin position="436"/>
        <end position="456"/>
    </location>
</feature>
<feature type="transmembrane region" description="Helical" evidence="7">
    <location>
        <begin position="136"/>
        <end position="157"/>
    </location>
</feature>
<proteinExistence type="inferred from homology"/>
<dbReference type="SUPFAM" id="SSF49478">
    <property type="entry name" value="Cna protein B-type domain"/>
    <property type="match status" value="1"/>
</dbReference>
<dbReference type="AlphaFoldDB" id="A0A917Z365"/>
<dbReference type="GO" id="GO:0055085">
    <property type="term" value="P:transmembrane transport"/>
    <property type="evidence" value="ECO:0007669"/>
    <property type="project" value="InterPro"/>
</dbReference>
<evidence type="ECO:0000256" key="4">
    <source>
        <dbReference type="ARBA" id="ARBA00022692"/>
    </source>
</evidence>
<evidence type="ECO:0000256" key="7">
    <source>
        <dbReference type="RuleBase" id="RU363032"/>
    </source>
</evidence>
<evidence type="ECO:0000256" key="1">
    <source>
        <dbReference type="ARBA" id="ARBA00004651"/>
    </source>
</evidence>
<evidence type="ECO:0000256" key="3">
    <source>
        <dbReference type="ARBA" id="ARBA00022475"/>
    </source>
</evidence>
<evidence type="ECO:0000259" key="9">
    <source>
        <dbReference type="PROSITE" id="PS50928"/>
    </source>
</evidence>
<gene>
    <name evidence="10" type="ORF">GCM10012289_44380</name>
</gene>
<feature type="transmembrane region" description="Helical" evidence="7">
    <location>
        <begin position="327"/>
        <end position="356"/>
    </location>
</feature>
<evidence type="ECO:0000256" key="2">
    <source>
        <dbReference type="ARBA" id="ARBA00022448"/>
    </source>
</evidence>
<dbReference type="EMBL" id="BMNH01000014">
    <property type="protein sequence ID" value="GGO73622.1"/>
    <property type="molecule type" value="Genomic_DNA"/>
</dbReference>
<dbReference type="InterPro" id="IPR050809">
    <property type="entry name" value="UgpAE/MalFG_permease"/>
</dbReference>
<evidence type="ECO:0000256" key="8">
    <source>
        <dbReference type="SAM" id="MobiDB-lite"/>
    </source>
</evidence>